<protein>
    <submittedName>
        <fullName evidence="4">Uncharacterized protein YkwD</fullName>
    </submittedName>
</protein>
<dbReference type="SUPFAM" id="SSF55797">
    <property type="entry name" value="PR-1-like"/>
    <property type="match status" value="1"/>
</dbReference>
<dbReference type="RefSeq" id="WP_183995180.1">
    <property type="nucleotide sequence ID" value="NZ_JACIEH010000001.1"/>
</dbReference>
<keyword evidence="2" id="KW-0732">Signal</keyword>
<dbReference type="AlphaFoldDB" id="A0A7W6JQ31"/>
<evidence type="ECO:0000313" key="4">
    <source>
        <dbReference type="EMBL" id="MBB4097497.1"/>
    </source>
</evidence>
<organism evidence="4 5">
    <name type="scientific">Sphingomonas kyeonggiensis</name>
    <dbReference type="NCBI Taxonomy" id="1268553"/>
    <lineage>
        <taxon>Bacteria</taxon>
        <taxon>Pseudomonadati</taxon>
        <taxon>Pseudomonadota</taxon>
        <taxon>Alphaproteobacteria</taxon>
        <taxon>Sphingomonadales</taxon>
        <taxon>Sphingomonadaceae</taxon>
        <taxon>Sphingomonas</taxon>
    </lineage>
</organism>
<proteinExistence type="predicted"/>
<dbReference type="Gene3D" id="3.40.33.10">
    <property type="entry name" value="CAP"/>
    <property type="match status" value="1"/>
</dbReference>
<evidence type="ECO:0000259" key="3">
    <source>
        <dbReference type="Pfam" id="PF00188"/>
    </source>
</evidence>
<gene>
    <name evidence="4" type="ORF">GGR46_001030</name>
</gene>
<feature type="signal peptide" evidence="2">
    <location>
        <begin position="1"/>
        <end position="26"/>
    </location>
</feature>
<evidence type="ECO:0000256" key="1">
    <source>
        <dbReference type="SAM" id="MobiDB-lite"/>
    </source>
</evidence>
<dbReference type="Proteomes" id="UP000557392">
    <property type="component" value="Unassembled WGS sequence"/>
</dbReference>
<keyword evidence="5" id="KW-1185">Reference proteome</keyword>
<evidence type="ECO:0000313" key="5">
    <source>
        <dbReference type="Proteomes" id="UP000557392"/>
    </source>
</evidence>
<dbReference type="PANTHER" id="PTHR31157">
    <property type="entry name" value="SCP DOMAIN-CONTAINING PROTEIN"/>
    <property type="match status" value="1"/>
</dbReference>
<dbReference type="EMBL" id="JACIEH010000001">
    <property type="protein sequence ID" value="MBB4097497.1"/>
    <property type="molecule type" value="Genomic_DNA"/>
</dbReference>
<evidence type="ECO:0000256" key="2">
    <source>
        <dbReference type="SAM" id="SignalP"/>
    </source>
</evidence>
<feature type="domain" description="SCP" evidence="3">
    <location>
        <begin position="43"/>
        <end position="209"/>
    </location>
</feature>
<dbReference type="PANTHER" id="PTHR31157:SF1">
    <property type="entry name" value="SCP DOMAIN-CONTAINING PROTEIN"/>
    <property type="match status" value="1"/>
</dbReference>
<dbReference type="CDD" id="cd05379">
    <property type="entry name" value="CAP_bacterial"/>
    <property type="match status" value="1"/>
</dbReference>
<feature type="chain" id="PRO_5030927420" evidence="2">
    <location>
        <begin position="27"/>
        <end position="239"/>
    </location>
</feature>
<dbReference type="InterPro" id="IPR014044">
    <property type="entry name" value="CAP_dom"/>
</dbReference>
<comment type="caution">
    <text evidence="4">The sequence shown here is derived from an EMBL/GenBank/DDBJ whole genome shotgun (WGS) entry which is preliminary data.</text>
</comment>
<reference evidence="4 5" key="1">
    <citation type="submission" date="2020-08" db="EMBL/GenBank/DDBJ databases">
        <title>Genomic Encyclopedia of Type Strains, Phase IV (KMG-IV): sequencing the most valuable type-strain genomes for metagenomic binning, comparative biology and taxonomic classification.</title>
        <authorList>
            <person name="Goeker M."/>
        </authorList>
    </citation>
    <scope>NUCLEOTIDE SEQUENCE [LARGE SCALE GENOMIC DNA]</scope>
    <source>
        <strain evidence="4 5">DSM 101806</strain>
    </source>
</reference>
<name>A0A7W6JQ31_9SPHN</name>
<dbReference type="InterPro" id="IPR035940">
    <property type="entry name" value="CAP_sf"/>
</dbReference>
<feature type="region of interest" description="Disordered" evidence="1">
    <location>
        <begin position="120"/>
        <end position="139"/>
    </location>
</feature>
<dbReference type="Pfam" id="PF00188">
    <property type="entry name" value="CAP"/>
    <property type="match status" value="1"/>
</dbReference>
<accession>A0A7W6JQ31</accession>
<sequence length="239" mass="25648">MRIIKARWTAALGACAIFFSSAAATAGERANDVSRLERDVLAEINYARENPREYAEMLREYRDFFDGRVLFLPGDQNGVITNEGVAAVDEAIDFLERQAPLPPLSRGELLVLAAQDHADDQGATGGSGHVSRGGLTPGDRVKRRGGDIYVGEGIWYGSGDAGAVVRSLIVDDGVRGRGHRALLFQADFHYAGVGCGAHRRFGNICVVDFSGTADGSPVVPGWARARGGQVFRMPATTKR</sequence>